<dbReference type="PANTHER" id="PTHR42794:SF1">
    <property type="entry name" value="HEMIN IMPORT ATP-BINDING PROTEIN HMUV"/>
    <property type="match status" value="1"/>
</dbReference>
<dbReference type="InterPro" id="IPR003593">
    <property type="entry name" value="AAA+_ATPase"/>
</dbReference>
<organism evidence="6 7">
    <name type="scientific">Candidatus Carbonibacillus altaicus</name>
    <dbReference type="NCBI Taxonomy" id="2163959"/>
    <lineage>
        <taxon>Bacteria</taxon>
        <taxon>Bacillati</taxon>
        <taxon>Bacillota</taxon>
        <taxon>Bacilli</taxon>
        <taxon>Bacillales</taxon>
        <taxon>Candidatus Carbonibacillus</taxon>
    </lineage>
</organism>
<reference evidence="7" key="1">
    <citation type="journal article" date="2018" name="Sci. Rep.">
        <title>Lignite coal burning seam in the remote Altai Mountains harbors a hydrogen-driven thermophilic microbial community.</title>
        <authorList>
            <person name="Kadnikov V.V."/>
            <person name="Mardanov A.V."/>
            <person name="Ivasenko D.A."/>
            <person name="Antsiferov D.V."/>
            <person name="Beletsky A.V."/>
            <person name="Karnachuk O.V."/>
            <person name="Ravin N.V."/>
        </authorList>
    </citation>
    <scope>NUCLEOTIDE SEQUENCE [LARGE SCALE GENOMIC DNA]</scope>
</reference>
<dbReference type="PANTHER" id="PTHR42794">
    <property type="entry name" value="HEMIN IMPORT ATP-BINDING PROTEIN HMUV"/>
    <property type="match status" value="1"/>
</dbReference>
<dbReference type="EMBL" id="PEBX01000002">
    <property type="protein sequence ID" value="PTQ57801.1"/>
    <property type="molecule type" value="Genomic_DNA"/>
</dbReference>
<dbReference type="InterPro" id="IPR003439">
    <property type="entry name" value="ABC_transporter-like_ATP-bd"/>
</dbReference>
<gene>
    <name evidence="6" type="ORF">BSOLF_0663</name>
</gene>
<sequence length="270" mass="30854">MIIQVEDVSFCYRSTPVLENVHFSLNRGELLAILGNNGAGKSTLLKLINRILIPHRGTVRIDGRALQSMKRREIAQKVAYVAQRHEKSSMTVFDAVLLGRIPHIHWDTGRRDNEIVERILHQLRLAPYSLRPLTELSGGELQKVAIARALAQEPDVLLLDEPTNNLDLRNQLEVLALVRDLVRSHAMVGIVVLHELNLAMRYADRFLFLKDRTIFAAGGREIMTPETIEQVYGVPVAVHRFGHHTVIIPMEERLQEERLQEQEMKLRHSL</sequence>
<dbReference type="Pfam" id="PF00005">
    <property type="entry name" value="ABC_tran"/>
    <property type="match status" value="1"/>
</dbReference>
<dbReference type="Gene3D" id="3.40.50.300">
    <property type="entry name" value="P-loop containing nucleotide triphosphate hydrolases"/>
    <property type="match status" value="1"/>
</dbReference>
<protein>
    <submittedName>
        <fullName evidence="6">Iron(III) dicitrate transport ATP-binding protein</fullName>
    </submittedName>
</protein>
<dbReference type="SMART" id="SM00382">
    <property type="entry name" value="AAA"/>
    <property type="match status" value="1"/>
</dbReference>
<dbReference type="CDD" id="cd03214">
    <property type="entry name" value="ABC_Iron-Siderophores_B12_Hemin"/>
    <property type="match status" value="1"/>
</dbReference>
<feature type="domain" description="ABC transporter" evidence="5">
    <location>
        <begin position="3"/>
        <end position="236"/>
    </location>
</feature>
<dbReference type="InterPro" id="IPR027417">
    <property type="entry name" value="P-loop_NTPase"/>
</dbReference>
<dbReference type="SUPFAM" id="SSF52540">
    <property type="entry name" value="P-loop containing nucleoside triphosphate hydrolases"/>
    <property type="match status" value="1"/>
</dbReference>
<evidence type="ECO:0000259" key="5">
    <source>
        <dbReference type="PROSITE" id="PS50893"/>
    </source>
</evidence>
<evidence type="ECO:0000256" key="1">
    <source>
        <dbReference type="ARBA" id="ARBA00022448"/>
    </source>
</evidence>
<evidence type="ECO:0000256" key="2">
    <source>
        <dbReference type="ARBA" id="ARBA00022741"/>
    </source>
</evidence>
<dbReference type="PROSITE" id="PS00211">
    <property type="entry name" value="ABC_TRANSPORTER_1"/>
    <property type="match status" value="1"/>
</dbReference>
<evidence type="ECO:0000313" key="6">
    <source>
        <dbReference type="EMBL" id="PTQ57801.1"/>
    </source>
</evidence>
<name>A0A2R6Y550_9BACL</name>
<dbReference type="FunFam" id="3.40.50.300:FF:000134">
    <property type="entry name" value="Iron-enterobactin ABC transporter ATP-binding protein"/>
    <property type="match status" value="1"/>
</dbReference>
<dbReference type="AlphaFoldDB" id="A0A2R6Y550"/>
<keyword evidence="1" id="KW-0813">Transport</keyword>
<evidence type="ECO:0000313" key="7">
    <source>
        <dbReference type="Proteomes" id="UP000244338"/>
    </source>
</evidence>
<dbReference type="GO" id="GO:0005524">
    <property type="term" value="F:ATP binding"/>
    <property type="evidence" value="ECO:0007669"/>
    <property type="project" value="UniProtKB-KW"/>
</dbReference>
<keyword evidence="2" id="KW-0547">Nucleotide-binding</keyword>
<keyword evidence="4" id="KW-1278">Translocase</keyword>
<dbReference type="Proteomes" id="UP000244338">
    <property type="component" value="Unassembled WGS sequence"/>
</dbReference>
<comment type="caution">
    <text evidence="6">The sequence shown here is derived from an EMBL/GenBank/DDBJ whole genome shotgun (WGS) entry which is preliminary data.</text>
</comment>
<dbReference type="GO" id="GO:0016887">
    <property type="term" value="F:ATP hydrolysis activity"/>
    <property type="evidence" value="ECO:0007669"/>
    <property type="project" value="InterPro"/>
</dbReference>
<proteinExistence type="predicted"/>
<keyword evidence="3 6" id="KW-0067">ATP-binding</keyword>
<evidence type="ECO:0000256" key="3">
    <source>
        <dbReference type="ARBA" id="ARBA00022840"/>
    </source>
</evidence>
<dbReference type="InterPro" id="IPR017871">
    <property type="entry name" value="ABC_transporter-like_CS"/>
</dbReference>
<accession>A0A2R6Y550</accession>
<dbReference type="PROSITE" id="PS50893">
    <property type="entry name" value="ABC_TRANSPORTER_2"/>
    <property type="match status" value="1"/>
</dbReference>
<evidence type="ECO:0000256" key="4">
    <source>
        <dbReference type="ARBA" id="ARBA00022967"/>
    </source>
</evidence>